<dbReference type="STRING" id="1798543.A2898_04855"/>
<dbReference type="AlphaFoldDB" id="A0A1G2B117"/>
<name>A0A1G2B117_9BACT</name>
<dbReference type="EMBL" id="MHKE01000017">
    <property type="protein sequence ID" value="OGY82883.1"/>
    <property type="molecule type" value="Genomic_DNA"/>
</dbReference>
<accession>A0A1G2B117</accession>
<feature type="transmembrane region" description="Helical" evidence="1">
    <location>
        <begin position="25"/>
        <end position="52"/>
    </location>
</feature>
<protein>
    <submittedName>
        <fullName evidence="2">Uncharacterized protein</fullName>
    </submittedName>
</protein>
<evidence type="ECO:0000256" key="1">
    <source>
        <dbReference type="SAM" id="Phobius"/>
    </source>
</evidence>
<sequence>MTTQGDLWLRFNYWFVSNSASLRKWWVLILLGFAVFFIVFSLTNIIVYSISFPREQRLIVRMIDASGLYTGLREQFLPQALATSGAAVVNGTGTKKDFLVKVTNPNEQWVAEKINYTFSLGAHVTEEQSGSVIPAHETYLATYGEEVASDAGSSVSFNIVDVQWKRVSPLSQSVVDVFSVDEVQYRVSSQGQPVRNVGTVTATLSNESFTGFWQAPFTVVLMNGSTPVGISRVYIEQFEERTTRPLSVQWSPAPSRVDSARIIPEVDLYEQTNIMTAQ</sequence>
<proteinExistence type="predicted"/>
<evidence type="ECO:0000313" key="3">
    <source>
        <dbReference type="Proteomes" id="UP000179164"/>
    </source>
</evidence>
<organism evidence="2 3">
    <name type="scientific">Candidatus Kerfeldbacteria bacterium RIFCSPLOWO2_01_FULL_48_11</name>
    <dbReference type="NCBI Taxonomy" id="1798543"/>
    <lineage>
        <taxon>Bacteria</taxon>
        <taxon>Candidatus Kerfeldiibacteriota</taxon>
    </lineage>
</organism>
<comment type="caution">
    <text evidence="2">The sequence shown here is derived from an EMBL/GenBank/DDBJ whole genome shotgun (WGS) entry which is preliminary data.</text>
</comment>
<keyword evidence="1" id="KW-0472">Membrane</keyword>
<evidence type="ECO:0000313" key="2">
    <source>
        <dbReference type="EMBL" id="OGY82883.1"/>
    </source>
</evidence>
<keyword evidence="1" id="KW-0812">Transmembrane</keyword>
<keyword evidence="1" id="KW-1133">Transmembrane helix</keyword>
<dbReference type="Proteomes" id="UP000179164">
    <property type="component" value="Unassembled WGS sequence"/>
</dbReference>
<gene>
    <name evidence="2" type="ORF">A2898_04855</name>
</gene>
<reference evidence="2 3" key="1">
    <citation type="journal article" date="2016" name="Nat. Commun.">
        <title>Thousands of microbial genomes shed light on interconnected biogeochemical processes in an aquifer system.</title>
        <authorList>
            <person name="Anantharaman K."/>
            <person name="Brown C.T."/>
            <person name="Hug L.A."/>
            <person name="Sharon I."/>
            <person name="Castelle C.J."/>
            <person name="Probst A.J."/>
            <person name="Thomas B.C."/>
            <person name="Singh A."/>
            <person name="Wilkins M.J."/>
            <person name="Karaoz U."/>
            <person name="Brodie E.L."/>
            <person name="Williams K.H."/>
            <person name="Hubbard S.S."/>
            <person name="Banfield J.F."/>
        </authorList>
    </citation>
    <scope>NUCLEOTIDE SEQUENCE [LARGE SCALE GENOMIC DNA]</scope>
</reference>